<dbReference type="RefSeq" id="WP_019514263.1">
    <property type="nucleotide sequence ID" value="NC_023036.2"/>
</dbReference>
<evidence type="ECO:0000256" key="1">
    <source>
        <dbReference type="ARBA" id="ARBA00004162"/>
    </source>
</evidence>
<sequence>MGSVKGGSRLGARFGPYELQSVLGVGGMGEVYRAYDTVRDRVVAIKLLRSDLATDPSFRDRFRRESRLAARLHAPHIIPVHDFGEIDGVLYIDMRLVEGPSLKDVLRDQGALAPRRAVSIIAQVATALDAAHATNLVHRDVKPENILLTADDFAYLVDFGIAHGGGEPAVTSTGLVVGSSAYLAPERFSGDRGAPAADVYSLACVLYEALTGLEPYAGEDVRQVWAAHMFSAPPRPSIMRRGVSRTFDDVIARGMAKDPGLRYPTAGELARAAVQAVDNARPLAPPAVPNLAGSPAVPNLAGSPAAPNLAGSPAAPNLAGSPAVPNLVGSPAGTQRYSAVHPRPHPSVVTPLPPRARRRVSARWTVALATIGLFAIAAALASALVLGGGDAPSSRSPLAAPAQSSEPTGPSQAGPSTAAVDGISGTDSQGFVGHSARCDSSSSPVALIRTAQSLAIICQTASGDFYYRGERLRDGANLEIRNAQRSGPGFVAVNPADGARYAVMPDLLTISSNGRVDSSERALEYGAAQ</sequence>
<gene>
    <name evidence="16" type="ORF">D174_01240</name>
</gene>
<evidence type="ECO:0000256" key="8">
    <source>
        <dbReference type="ARBA" id="ARBA00022777"/>
    </source>
</evidence>
<comment type="subcellular location">
    <subcellularLocation>
        <location evidence="1">Cell membrane</location>
        <topology evidence="1">Single-pass membrane protein</topology>
    </subcellularLocation>
</comment>
<evidence type="ECO:0000256" key="7">
    <source>
        <dbReference type="ARBA" id="ARBA00022741"/>
    </source>
</evidence>
<keyword evidence="5" id="KW-0808">Transferase</keyword>
<dbReference type="GO" id="GO:0080090">
    <property type="term" value="P:regulation of primary metabolic process"/>
    <property type="evidence" value="ECO:0007669"/>
    <property type="project" value="UniProtKB-ARBA"/>
</dbReference>
<keyword evidence="9 12" id="KW-0067">ATP-binding</keyword>
<dbReference type="InterPro" id="IPR011009">
    <property type="entry name" value="Kinase-like_dom_sf"/>
</dbReference>
<keyword evidence="17" id="KW-1185">Reference proteome</keyword>
<dbReference type="PANTHER" id="PTHR43289">
    <property type="entry name" value="MITOGEN-ACTIVATED PROTEIN KINASE KINASE KINASE 20-RELATED"/>
    <property type="match status" value="1"/>
</dbReference>
<dbReference type="FunFam" id="1.10.510.10:FF:000021">
    <property type="entry name" value="Serine/threonine protein kinase"/>
    <property type="match status" value="1"/>
</dbReference>
<dbReference type="CDD" id="cd14014">
    <property type="entry name" value="STKc_PknB_like"/>
    <property type="match status" value="1"/>
</dbReference>
<accession>V5XJT2</accession>
<organism evidence="16 17">
    <name type="scientific">Mycolicibacterium neoaurum VKM Ac-1815D</name>
    <dbReference type="NCBI Taxonomy" id="700508"/>
    <lineage>
        <taxon>Bacteria</taxon>
        <taxon>Bacillati</taxon>
        <taxon>Actinomycetota</taxon>
        <taxon>Actinomycetes</taxon>
        <taxon>Mycobacteriales</taxon>
        <taxon>Mycobacteriaceae</taxon>
        <taxon>Mycolicibacterium</taxon>
    </lineage>
</organism>
<evidence type="ECO:0000313" key="17">
    <source>
        <dbReference type="Proteomes" id="UP000018763"/>
    </source>
</evidence>
<evidence type="ECO:0000259" key="15">
    <source>
        <dbReference type="PROSITE" id="PS50011"/>
    </source>
</evidence>
<keyword evidence="6 14" id="KW-0812">Transmembrane</keyword>
<keyword evidence="10 14" id="KW-1133">Transmembrane helix</keyword>
<evidence type="ECO:0000313" key="16">
    <source>
        <dbReference type="EMBL" id="AHC28099.1"/>
    </source>
</evidence>
<dbReference type="SMART" id="SM00220">
    <property type="entry name" value="S_TKc"/>
    <property type="match status" value="1"/>
</dbReference>
<dbReference type="AlphaFoldDB" id="V5XJT2"/>
<feature type="region of interest" description="Disordered" evidence="13">
    <location>
        <begin position="325"/>
        <end position="356"/>
    </location>
</feature>
<dbReference type="Gene3D" id="1.10.510.10">
    <property type="entry name" value="Transferase(Phosphotransferase) domain 1"/>
    <property type="match status" value="1"/>
</dbReference>
<feature type="region of interest" description="Disordered" evidence="13">
    <location>
        <begin position="391"/>
        <end position="426"/>
    </location>
</feature>
<dbReference type="PANTHER" id="PTHR43289:SF6">
    <property type="entry name" value="SERINE_THREONINE-PROTEIN KINASE NEKL-3"/>
    <property type="match status" value="1"/>
</dbReference>
<evidence type="ECO:0000256" key="3">
    <source>
        <dbReference type="ARBA" id="ARBA00022475"/>
    </source>
</evidence>
<dbReference type="Proteomes" id="UP000018763">
    <property type="component" value="Chromosome"/>
</dbReference>
<dbReference type="GO" id="GO:0004674">
    <property type="term" value="F:protein serine/threonine kinase activity"/>
    <property type="evidence" value="ECO:0007669"/>
    <property type="project" value="UniProtKB-KW"/>
</dbReference>
<evidence type="ECO:0000256" key="5">
    <source>
        <dbReference type="ARBA" id="ARBA00022679"/>
    </source>
</evidence>
<dbReference type="GeneID" id="43448147"/>
<dbReference type="InterPro" id="IPR017441">
    <property type="entry name" value="Protein_kinase_ATP_BS"/>
</dbReference>
<dbReference type="Gene3D" id="3.30.200.20">
    <property type="entry name" value="Phosphorylase Kinase, domain 1"/>
    <property type="match status" value="1"/>
</dbReference>
<keyword evidence="3" id="KW-1003">Cell membrane</keyword>
<evidence type="ECO:0000256" key="12">
    <source>
        <dbReference type="PROSITE-ProRule" id="PRU10141"/>
    </source>
</evidence>
<dbReference type="GO" id="GO:0005524">
    <property type="term" value="F:ATP binding"/>
    <property type="evidence" value="ECO:0007669"/>
    <property type="project" value="UniProtKB-UniRule"/>
</dbReference>
<feature type="domain" description="Protein kinase" evidence="15">
    <location>
        <begin position="17"/>
        <end position="274"/>
    </location>
</feature>
<reference evidence="16 17" key="1">
    <citation type="journal article" date="2014" name="Genome Announc.">
        <title>Complete Genome Sequence of Sterol-Transforming Mycobacterium neoaurum Strain VKM Ac-1815D.</title>
        <authorList>
            <person name="Shtratnikova V.Y."/>
            <person name="Bragin E.Y."/>
            <person name="Dovbnya D.V."/>
            <person name="Pekov Y.A."/>
            <person name="Schelkunov M.I."/>
            <person name="Strizhov N."/>
            <person name="Ivashina T.V."/>
            <person name="Ashapkin V.V."/>
            <person name="Donova M.V."/>
        </authorList>
    </citation>
    <scope>NUCLEOTIDE SEQUENCE [LARGE SCALE GENOMIC DNA]</scope>
    <source>
        <strain evidence="16 17">VKM Ac-1815D</strain>
    </source>
</reference>
<keyword evidence="4" id="KW-0723">Serine/threonine-protein kinase</keyword>
<dbReference type="EMBL" id="CP006936">
    <property type="protein sequence ID" value="AHC28099.1"/>
    <property type="molecule type" value="Genomic_DNA"/>
</dbReference>
<evidence type="ECO:0000256" key="2">
    <source>
        <dbReference type="ARBA" id="ARBA00012513"/>
    </source>
</evidence>
<dbReference type="PROSITE" id="PS00108">
    <property type="entry name" value="PROTEIN_KINASE_ST"/>
    <property type="match status" value="1"/>
</dbReference>
<dbReference type="SUPFAM" id="SSF56112">
    <property type="entry name" value="Protein kinase-like (PK-like)"/>
    <property type="match status" value="1"/>
</dbReference>
<dbReference type="InterPro" id="IPR000719">
    <property type="entry name" value="Prot_kinase_dom"/>
</dbReference>
<feature type="binding site" evidence="12">
    <location>
        <position position="46"/>
    </location>
    <ligand>
        <name>ATP</name>
        <dbReference type="ChEBI" id="CHEBI:30616"/>
    </ligand>
</feature>
<dbReference type="HOGENOM" id="CLU_000288_63_44_11"/>
<evidence type="ECO:0000256" key="14">
    <source>
        <dbReference type="SAM" id="Phobius"/>
    </source>
</evidence>
<feature type="compositionally biased region" description="Polar residues" evidence="13">
    <location>
        <begin position="406"/>
        <end position="415"/>
    </location>
</feature>
<keyword evidence="7 12" id="KW-0547">Nucleotide-binding</keyword>
<dbReference type="PROSITE" id="PS50011">
    <property type="entry name" value="PROTEIN_KINASE_DOM"/>
    <property type="match status" value="1"/>
</dbReference>
<dbReference type="InterPro" id="IPR008271">
    <property type="entry name" value="Ser/Thr_kinase_AS"/>
</dbReference>
<evidence type="ECO:0000256" key="6">
    <source>
        <dbReference type="ARBA" id="ARBA00022692"/>
    </source>
</evidence>
<dbReference type="FunFam" id="3.30.200.20:FF:000348">
    <property type="entry name" value="Serine/threonine protein kinase"/>
    <property type="match status" value="1"/>
</dbReference>
<dbReference type="eggNOG" id="COG0515">
    <property type="taxonomic scope" value="Bacteria"/>
</dbReference>
<name>V5XJT2_MYCNE</name>
<dbReference type="KEGG" id="mne:D174_01240"/>
<keyword evidence="11 14" id="KW-0472">Membrane</keyword>
<dbReference type="GO" id="GO:0005886">
    <property type="term" value="C:plasma membrane"/>
    <property type="evidence" value="ECO:0007669"/>
    <property type="project" value="UniProtKB-SubCell"/>
</dbReference>
<feature type="compositionally biased region" description="Low complexity" evidence="13">
    <location>
        <begin position="391"/>
        <end position="405"/>
    </location>
</feature>
<evidence type="ECO:0000256" key="10">
    <source>
        <dbReference type="ARBA" id="ARBA00022989"/>
    </source>
</evidence>
<dbReference type="EC" id="2.7.11.1" evidence="2"/>
<evidence type="ECO:0000256" key="4">
    <source>
        <dbReference type="ARBA" id="ARBA00022527"/>
    </source>
</evidence>
<evidence type="ECO:0000256" key="13">
    <source>
        <dbReference type="SAM" id="MobiDB-lite"/>
    </source>
</evidence>
<evidence type="ECO:0000256" key="9">
    <source>
        <dbReference type="ARBA" id="ARBA00022840"/>
    </source>
</evidence>
<dbReference type="Pfam" id="PF00069">
    <property type="entry name" value="Pkinase"/>
    <property type="match status" value="1"/>
</dbReference>
<feature type="transmembrane region" description="Helical" evidence="14">
    <location>
        <begin position="364"/>
        <end position="386"/>
    </location>
</feature>
<evidence type="ECO:0000256" key="11">
    <source>
        <dbReference type="ARBA" id="ARBA00023136"/>
    </source>
</evidence>
<proteinExistence type="predicted"/>
<keyword evidence="8 16" id="KW-0418">Kinase</keyword>
<dbReference type="PROSITE" id="PS00107">
    <property type="entry name" value="PROTEIN_KINASE_ATP"/>
    <property type="match status" value="1"/>
</dbReference>
<protein>
    <recommendedName>
        <fullName evidence="2">non-specific serine/threonine protein kinase</fullName>
        <ecNumber evidence="2">2.7.11.1</ecNumber>
    </recommendedName>
</protein>